<dbReference type="EMBL" id="CYKH01001164">
    <property type="protein sequence ID" value="CUG85418.1"/>
    <property type="molecule type" value="Genomic_DNA"/>
</dbReference>
<gene>
    <name evidence="3" type="ORF">BSAL_89755</name>
</gene>
<feature type="coiled-coil region" evidence="1">
    <location>
        <begin position="54"/>
        <end position="186"/>
    </location>
</feature>
<protein>
    <submittedName>
        <fullName evidence="3">Uncharacterized protein</fullName>
    </submittedName>
</protein>
<dbReference type="SUPFAM" id="SSF57997">
    <property type="entry name" value="Tropomyosin"/>
    <property type="match status" value="1"/>
</dbReference>
<evidence type="ECO:0000313" key="3">
    <source>
        <dbReference type="EMBL" id="CUG85418.1"/>
    </source>
</evidence>
<name>A0A0S4J6Y0_BODSA</name>
<reference evidence="4" key="1">
    <citation type="submission" date="2015-09" db="EMBL/GenBank/DDBJ databases">
        <authorList>
            <consortium name="Pathogen Informatics"/>
        </authorList>
    </citation>
    <scope>NUCLEOTIDE SEQUENCE [LARGE SCALE GENOMIC DNA]</scope>
    <source>
        <strain evidence="4">Lake Konstanz</strain>
    </source>
</reference>
<dbReference type="OMA" id="DMSIDHD"/>
<feature type="region of interest" description="Disordered" evidence="2">
    <location>
        <begin position="232"/>
        <end position="273"/>
    </location>
</feature>
<keyword evidence="4" id="KW-1185">Reference proteome</keyword>
<organism evidence="3 4">
    <name type="scientific">Bodo saltans</name>
    <name type="common">Flagellated protozoan</name>
    <dbReference type="NCBI Taxonomy" id="75058"/>
    <lineage>
        <taxon>Eukaryota</taxon>
        <taxon>Discoba</taxon>
        <taxon>Euglenozoa</taxon>
        <taxon>Kinetoplastea</taxon>
        <taxon>Metakinetoplastina</taxon>
        <taxon>Eubodonida</taxon>
        <taxon>Bodonidae</taxon>
        <taxon>Bodo</taxon>
    </lineage>
</organism>
<feature type="compositionally biased region" description="Acidic residues" evidence="2">
    <location>
        <begin position="261"/>
        <end position="273"/>
    </location>
</feature>
<evidence type="ECO:0000256" key="2">
    <source>
        <dbReference type="SAM" id="MobiDB-lite"/>
    </source>
</evidence>
<accession>A0A0S4J6Y0</accession>
<dbReference type="OrthoDB" id="249637at2759"/>
<keyword evidence="1" id="KW-0175">Coiled coil</keyword>
<dbReference type="VEuPathDB" id="TriTrypDB:BSAL_89755"/>
<proteinExistence type="predicted"/>
<feature type="compositionally biased region" description="Basic and acidic residues" evidence="2">
    <location>
        <begin position="237"/>
        <end position="246"/>
    </location>
</feature>
<dbReference type="Proteomes" id="UP000051952">
    <property type="component" value="Unassembled WGS sequence"/>
</dbReference>
<evidence type="ECO:0000256" key="1">
    <source>
        <dbReference type="SAM" id="Coils"/>
    </source>
</evidence>
<dbReference type="AlphaFoldDB" id="A0A0S4J6Y0"/>
<evidence type="ECO:0000313" key="4">
    <source>
        <dbReference type="Proteomes" id="UP000051952"/>
    </source>
</evidence>
<sequence>MSTLESGISAGDIVVQAFHEAVSVAQKHFRDCETTFLKDELLIRERLVLLDKVVSNATEERRVLEVQLQDARTQSAVAKKKGTICSTEVQRVNNLLTQQLAELDLHEQRIASQQDAAKAKLEEIAAVAAALEERLTAAMESEKQVEDVERLLFHKERDYDTAKREMQILEREVEEKRKSLEKKESSISSWIRALDNREADLTSFQQKFHEDLQRIEKQEQLRNPALAHAASLSQRAVMDDHGMTIDRDEDDESLHGMTIDRDEDDESLEDDSD</sequence>